<reference evidence="10 11" key="1">
    <citation type="journal article" date="2021" name="BMC Biol.">
        <title>Horizontally acquired antibacterial genes associated with adaptive radiation of ladybird beetles.</title>
        <authorList>
            <person name="Li H.S."/>
            <person name="Tang X.F."/>
            <person name="Huang Y.H."/>
            <person name="Xu Z.Y."/>
            <person name="Chen M.L."/>
            <person name="Du X.Y."/>
            <person name="Qiu B.Y."/>
            <person name="Chen P.T."/>
            <person name="Zhang W."/>
            <person name="Slipinski A."/>
            <person name="Escalona H.E."/>
            <person name="Waterhouse R.M."/>
            <person name="Zwick A."/>
            <person name="Pang H."/>
        </authorList>
    </citation>
    <scope>NUCLEOTIDE SEQUENCE [LARGE SCALE GENOMIC DNA]</scope>
    <source>
        <strain evidence="10">SYSU2018</strain>
    </source>
</reference>
<keyword evidence="5" id="KW-0443">Lipid metabolism</keyword>
<organism evidence="10 11">
    <name type="scientific">Cryptolaemus montrouzieri</name>
    <dbReference type="NCBI Taxonomy" id="559131"/>
    <lineage>
        <taxon>Eukaryota</taxon>
        <taxon>Metazoa</taxon>
        <taxon>Ecdysozoa</taxon>
        <taxon>Arthropoda</taxon>
        <taxon>Hexapoda</taxon>
        <taxon>Insecta</taxon>
        <taxon>Pterygota</taxon>
        <taxon>Neoptera</taxon>
        <taxon>Endopterygota</taxon>
        <taxon>Coleoptera</taxon>
        <taxon>Polyphaga</taxon>
        <taxon>Cucujiformia</taxon>
        <taxon>Coccinelloidea</taxon>
        <taxon>Coccinellidae</taxon>
        <taxon>Scymninae</taxon>
        <taxon>Scymnini</taxon>
        <taxon>Cryptolaemus</taxon>
    </lineage>
</organism>
<dbReference type="FunFam" id="3.40.50.1820:FF:000057">
    <property type="entry name" value="Lipase"/>
    <property type="match status" value="1"/>
</dbReference>
<evidence type="ECO:0000256" key="1">
    <source>
        <dbReference type="ARBA" id="ARBA00010701"/>
    </source>
</evidence>
<evidence type="ECO:0000256" key="7">
    <source>
        <dbReference type="PIRNR" id="PIRNR000862"/>
    </source>
</evidence>
<keyword evidence="2" id="KW-0732">Signal</keyword>
<evidence type="ECO:0000256" key="8">
    <source>
        <dbReference type="PIRSR" id="PIRSR000862-1"/>
    </source>
</evidence>
<dbReference type="EMBL" id="JABFTP020000083">
    <property type="protein sequence ID" value="KAL3275598.1"/>
    <property type="molecule type" value="Genomic_DNA"/>
</dbReference>
<evidence type="ECO:0000313" key="11">
    <source>
        <dbReference type="Proteomes" id="UP001516400"/>
    </source>
</evidence>
<comment type="caution">
    <text evidence="10">The sequence shown here is derived from an EMBL/GenBank/DDBJ whole genome shotgun (WGS) entry which is preliminary data.</text>
</comment>
<evidence type="ECO:0000313" key="10">
    <source>
        <dbReference type="EMBL" id="KAL3275598.1"/>
    </source>
</evidence>
<feature type="domain" description="Partial AB-hydrolase lipase" evidence="9">
    <location>
        <begin position="58"/>
        <end position="115"/>
    </location>
</feature>
<keyword evidence="3 7" id="KW-0378">Hydrolase</keyword>
<dbReference type="InterPro" id="IPR025483">
    <property type="entry name" value="Lipase_euk"/>
</dbReference>
<sequence>MFPFDVRRVADFPLVSVQIPQRLRVWLILLHEFLLVFHLLFLETVRRVQSVEASLHLEELIHKYGYPLESHEVTTEDGYLLNIFRIPHGKGGSGVNKKPVLMVHGLLGESENFICLAMYNGSLAFLLADNGYDVWLANTRGTDHGKKHLTLSTRDKEFWNFSWHEIGKYDVPATIDYVLEKTKKPKLYYVGYSQGGTVFLVLTTVRPEYQKKILMASLLAPAGYMHYMTPGFVGFFAKSHKLIMGMADQFNLYEVPTEKNSIPKIFQSICINSTTIMSNFCVTLLKGLNGIISEQSGLEMLPLAFRFIPTVSIKQIVHYLQVLDSGKFRYFDHGSPQKNTEMYSSPEPPYYQLETISVPVAFYFGAHDAQVEARDVRDMCNDVQNCVELYQIKIPSWSHYDYIYSNCTLKEVNLPVLRVMQKYNEI</sequence>
<accession>A0ABD2NA70</accession>
<feature type="active site" description="Charge relay system" evidence="8">
    <location>
        <position position="368"/>
    </location>
</feature>
<dbReference type="GO" id="GO:0016787">
    <property type="term" value="F:hydrolase activity"/>
    <property type="evidence" value="ECO:0007669"/>
    <property type="project" value="UniProtKB-KW"/>
</dbReference>
<dbReference type="AlphaFoldDB" id="A0ABD2NA70"/>
<evidence type="ECO:0000256" key="4">
    <source>
        <dbReference type="ARBA" id="ARBA00022963"/>
    </source>
</evidence>
<keyword evidence="6" id="KW-0325">Glycoprotein</keyword>
<gene>
    <name evidence="10" type="ORF">HHI36_020352</name>
</gene>
<evidence type="ECO:0000259" key="9">
    <source>
        <dbReference type="Pfam" id="PF04083"/>
    </source>
</evidence>
<dbReference type="InterPro" id="IPR029058">
    <property type="entry name" value="AB_hydrolase_fold"/>
</dbReference>
<keyword evidence="11" id="KW-1185">Reference proteome</keyword>
<name>A0ABD2NA70_9CUCU</name>
<dbReference type="PIRSF" id="PIRSF000862">
    <property type="entry name" value="Steryl_ester_lip"/>
    <property type="match status" value="1"/>
</dbReference>
<dbReference type="Proteomes" id="UP001516400">
    <property type="component" value="Unassembled WGS sequence"/>
</dbReference>
<evidence type="ECO:0000256" key="2">
    <source>
        <dbReference type="ARBA" id="ARBA00022729"/>
    </source>
</evidence>
<dbReference type="Gene3D" id="3.40.50.1820">
    <property type="entry name" value="alpha/beta hydrolase"/>
    <property type="match status" value="1"/>
</dbReference>
<evidence type="ECO:0000256" key="6">
    <source>
        <dbReference type="ARBA" id="ARBA00023180"/>
    </source>
</evidence>
<dbReference type="InterPro" id="IPR006693">
    <property type="entry name" value="AB_hydrolase_lipase"/>
</dbReference>
<dbReference type="GO" id="GO:0016042">
    <property type="term" value="P:lipid catabolic process"/>
    <property type="evidence" value="ECO:0007669"/>
    <property type="project" value="UniProtKB-KW"/>
</dbReference>
<comment type="similarity">
    <text evidence="1 7">Belongs to the AB hydrolase superfamily. Lipase family.</text>
</comment>
<proteinExistence type="inferred from homology"/>
<protein>
    <recommendedName>
        <fullName evidence="7">Lipase</fullName>
    </recommendedName>
</protein>
<evidence type="ECO:0000256" key="3">
    <source>
        <dbReference type="ARBA" id="ARBA00022801"/>
    </source>
</evidence>
<feature type="active site" description="Nucleophile" evidence="8">
    <location>
        <position position="193"/>
    </location>
</feature>
<feature type="active site" description="Charge relay system" evidence="8">
    <location>
        <position position="399"/>
    </location>
</feature>
<keyword evidence="4 7" id="KW-0442">Lipid degradation</keyword>
<dbReference type="PANTHER" id="PTHR11005">
    <property type="entry name" value="LYSOSOMAL ACID LIPASE-RELATED"/>
    <property type="match status" value="1"/>
</dbReference>
<evidence type="ECO:0000256" key="5">
    <source>
        <dbReference type="ARBA" id="ARBA00023098"/>
    </source>
</evidence>
<dbReference type="SUPFAM" id="SSF53474">
    <property type="entry name" value="alpha/beta-Hydrolases"/>
    <property type="match status" value="1"/>
</dbReference>
<dbReference type="Pfam" id="PF04083">
    <property type="entry name" value="Abhydro_lipase"/>
    <property type="match status" value="1"/>
</dbReference>